<evidence type="ECO:0000313" key="2">
    <source>
        <dbReference type="WBParaSite" id="ES5_v2.g19806.t1"/>
    </source>
</evidence>
<dbReference type="WBParaSite" id="ES5_v2.g19806.t1">
    <property type="protein sequence ID" value="ES5_v2.g19806.t1"/>
    <property type="gene ID" value="ES5_v2.g19806"/>
</dbReference>
<protein>
    <submittedName>
        <fullName evidence="2">Uncharacterized protein</fullName>
    </submittedName>
</protein>
<organism evidence="1 2">
    <name type="scientific">Panagrolaimus sp. ES5</name>
    <dbReference type="NCBI Taxonomy" id="591445"/>
    <lineage>
        <taxon>Eukaryota</taxon>
        <taxon>Metazoa</taxon>
        <taxon>Ecdysozoa</taxon>
        <taxon>Nematoda</taxon>
        <taxon>Chromadorea</taxon>
        <taxon>Rhabditida</taxon>
        <taxon>Tylenchina</taxon>
        <taxon>Panagrolaimomorpha</taxon>
        <taxon>Panagrolaimoidea</taxon>
        <taxon>Panagrolaimidae</taxon>
        <taxon>Panagrolaimus</taxon>
    </lineage>
</organism>
<reference evidence="2" key="1">
    <citation type="submission" date="2022-11" db="UniProtKB">
        <authorList>
            <consortium name="WormBaseParasite"/>
        </authorList>
    </citation>
    <scope>IDENTIFICATION</scope>
</reference>
<proteinExistence type="predicted"/>
<dbReference type="Proteomes" id="UP000887579">
    <property type="component" value="Unplaced"/>
</dbReference>
<evidence type="ECO:0000313" key="1">
    <source>
        <dbReference type="Proteomes" id="UP000887579"/>
    </source>
</evidence>
<sequence>MLTTNIASATATTMGATIGIVSPMRNRDKADQQEAFEVNEIVTMRNECVKDERKDSMKDDNDDVDDEIIPMKPLKLTEMPSLRNSRG</sequence>
<accession>A0AC34FQX6</accession>
<name>A0AC34FQX6_9BILA</name>